<keyword evidence="3" id="KW-0472">Membrane</keyword>
<reference evidence="9" key="1">
    <citation type="submission" date="2020-10" db="EMBL/GenBank/DDBJ databases">
        <authorList>
            <person name="Abbas A."/>
            <person name="Razzaq R."/>
            <person name="Waqas M."/>
            <person name="Abbas N."/>
            <person name="Nielsen T.K."/>
            <person name="Hansen L.H."/>
            <person name="Hussain S."/>
            <person name="Shahid M."/>
        </authorList>
    </citation>
    <scope>NUCLEOTIDE SEQUENCE</scope>
    <source>
        <strain evidence="9">S14</strain>
    </source>
</reference>
<evidence type="ECO:0000256" key="5">
    <source>
        <dbReference type="ARBA" id="ARBA00023237"/>
    </source>
</evidence>
<keyword evidence="2 8" id="KW-0732">Signal</keyword>
<protein>
    <recommendedName>
        <fullName evidence="11">Prokaryotic lipoprotein-attachment site</fullName>
    </recommendedName>
</protein>
<dbReference type="PROSITE" id="PS51257">
    <property type="entry name" value="PROKAR_LIPOPROTEIN"/>
    <property type="match status" value="1"/>
</dbReference>
<evidence type="ECO:0000256" key="4">
    <source>
        <dbReference type="ARBA" id="ARBA00023139"/>
    </source>
</evidence>
<evidence type="ECO:0000256" key="1">
    <source>
        <dbReference type="ARBA" id="ARBA00004459"/>
    </source>
</evidence>
<organism evidence="9 10">
    <name type="scientific">Chelatococcus sambhunathii</name>
    <dbReference type="NCBI Taxonomy" id="363953"/>
    <lineage>
        <taxon>Bacteria</taxon>
        <taxon>Pseudomonadati</taxon>
        <taxon>Pseudomonadota</taxon>
        <taxon>Alphaproteobacteria</taxon>
        <taxon>Hyphomicrobiales</taxon>
        <taxon>Chelatococcaceae</taxon>
        <taxon>Chelatococcus</taxon>
    </lineage>
</organism>
<keyword evidence="5" id="KW-0998">Cell outer membrane</keyword>
<evidence type="ECO:0000313" key="9">
    <source>
        <dbReference type="EMBL" id="MDR4308075.1"/>
    </source>
</evidence>
<evidence type="ECO:0000313" key="10">
    <source>
        <dbReference type="Proteomes" id="UP001181622"/>
    </source>
</evidence>
<accession>A0ABU1DJL9</accession>
<comment type="subcellular location">
    <subcellularLocation>
        <location evidence="1">Cell outer membrane</location>
        <topology evidence="1">Lipid-anchor</topology>
    </subcellularLocation>
</comment>
<dbReference type="Proteomes" id="UP001181622">
    <property type="component" value="Unassembled WGS sequence"/>
</dbReference>
<name>A0ABU1DJL9_9HYPH</name>
<dbReference type="NCBIfam" id="NF047847">
    <property type="entry name" value="SS_mature_LptM"/>
    <property type="match status" value="1"/>
</dbReference>
<keyword evidence="10" id="KW-1185">Reference proteome</keyword>
<evidence type="ECO:0000256" key="8">
    <source>
        <dbReference type="SAM" id="SignalP"/>
    </source>
</evidence>
<feature type="compositionally biased region" description="Basic and acidic residues" evidence="7">
    <location>
        <begin position="38"/>
        <end position="52"/>
    </location>
</feature>
<dbReference type="InterPro" id="IPR032831">
    <property type="entry name" value="LptM_cons"/>
</dbReference>
<keyword evidence="4" id="KW-0564">Palmitate</keyword>
<evidence type="ECO:0008006" key="11">
    <source>
        <dbReference type="Google" id="ProtNLM"/>
    </source>
</evidence>
<evidence type="ECO:0000256" key="6">
    <source>
        <dbReference type="ARBA" id="ARBA00023288"/>
    </source>
</evidence>
<proteinExistence type="predicted"/>
<keyword evidence="6" id="KW-0449">Lipoprotein</keyword>
<feature type="region of interest" description="Disordered" evidence="7">
    <location>
        <begin position="23"/>
        <end position="64"/>
    </location>
</feature>
<evidence type="ECO:0000256" key="3">
    <source>
        <dbReference type="ARBA" id="ARBA00023136"/>
    </source>
</evidence>
<comment type="caution">
    <text evidence="9">The sequence shown here is derived from an EMBL/GenBank/DDBJ whole genome shotgun (WGS) entry which is preliminary data.</text>
</comment>
<gene>
    <name evidence="9" type="ORF">IHQ68_15755</name>
</gene>
<evidence type="ECO:0000256" key="7">
    <source>
        <dbReference type="SAM" id="MobiDB-lite"/>
    </source>
</evidence>
<dbReference type="EMBL" id="JADBEO010000039">
    <property type="protein sequence ID" value="MDR4308075.1"/>
    <property type="molecule type" value="Genomic_DNA"/>
</dbReference>
<feature type="chain" id="PRO_5045960215" description="Prokaryotic lipoprotein-attachment site" evidence="8">
    <location>
        <begin position="21"/>
        <end position="64"/>
    </location>
</feature>
<evidence type="ECO:0000256" key="2">
    <source>
        <dbReference type="ARBA" id="ARBA00022729"/>
    </source>
</evidence>
<feature type="signal peptide" evidence="8">
    <location>
        <begin position="1"/>
        <end position="20"/>
    </location>
</feature>
<sequence>MPMTRAAAVVLLLASSLAMVGCGRKGDPEYPQGTPMETHTRPDGTTKKEPKKPTRPFVLDRLLN</sequence>